<evidence type="ECO:0000256" key="10">
    <source>
        <dbReference type="RuleBase" id="RU003465"/>
    </source>
</evidence>
<keyword evidence="8" id="KW-0464">Manganese</keyword>
<keyword evidence="7 10" id="KW-0904">Protein phosphatase</keyword>
<dbReference type="OrthoDB" id="10264738at2759"/>
<feature type="region of interest" description="Disordered" evidence="11">
    <location>
        <begin position="399"/>
        <end position="548"/>
    </location>
</feature>
<dbReference type="PROSITE" id="PS01032">
    <property type="entry name" value="PPM_1"/>
    <property type="match status" value="1"/>
</dbReference>
<name>A0A4Y7Q4S3_9AGAM</name>
<dbReference type="SMART" id="SM00332">
    <property type="entry name" value="PP2Cc"/>
    <property type="match status" value="1"/>
</dbReference>
<feature type="compositionally biased region" description="Acidic residues" evidence="11">
    <location>
        <begin position="413"/>
        <end position="426"/>
    </location>
</feature>
<dbReference type="PANTHER" id="PTHR13832:SF565">
    <property type="entry name" value="AT28366P-RELATED"/>
    <property type="match status" value="1"/>
</dbReference>
<dbReference type="InterPro" id="IPR000222">
    <property type="entry name" value="PP2C_BS"/>
</dbReference>
<evidence type="ECO:0000256" key="1">
    <source>
        <dbReference type="ARBA" id="ARBA00001936"/>
    </source>
</evidence>
<evidence type="ECO:0000256" key="6">
    <source>
        <dbReference type="ARBA" id="ARBA00022801"/>
    </source>
</evidence>
<comment type="catalytic activity">
    <reaction evidence="9">
        <text>O-phospho-L-threonyl-[protein] + H2O = L-threonyl-[protein] + phosphate</text>
        <dbReference type="Rhea" id="RHEA:47004"/>
        <dbReference type="Rhea" id="RHEA-COMP:11060"/>
        <dbReference type="Rhea" id="RHEA-COMP:11605"/>
        <dbReference type="ChEBI" id="CHEBI:15377"/>
        <dbReference type="ChEBI" id="CHEBI:30013"/>
        <dbReference type="ChEBI" id="CHEBI:43474"/>
        <dbReference type="ChEBI" id="CHEBI:61977"/>
        <dbReference type="EC" id="3.1.3.16"/>
    </reaction>
    <physiologicalReaction direction="left-to-right" evidence="9">
        <dbReference type="Rhea" id="RHEA:47005"/>
    </physiologicalReaction>
</comment>
<dbReference type="SUPFAM" id="SSF81606">
    <property type="entry name" value="PP2C-like"/>
    <property type="match status" value="1"/>
</dbReference>
<dbReference type="AlphaFoldDB" id="A0A4Y7Q4S3"/>
<evidence type="ECO:0000256" key="3">
    <source>
        <dbReference type="ARBA" id="ARBA00006702"/>
    </source>
</evidence>
<feature type="domain" description="PPM-type phosphatase" evidence="12">
    <location>
        <begin position="23"/>
        <end position="292"/>
    </location>
</feature>
<feature type="compositionally biased region" description="Pro residues" evidence="11">
    <location>
        <begin position="490"/>
        <end position="507"/>
    </location>
</feature>
<evidence type="ECO:0000259" key="12">
    <source>
        <dbReference type="PROSITE" id="PS51746"/>
    </source>
</evidence>
<evidence type="ECO:0000256" key="8">
    <source>
        <dbReference type="ARBA" id="ARBA00023211"/>
    </source>
</evidence>
<dbReference type="GO" id="GO:0004722">
    <property type="term" value="F:protein serine/threonine phosphatase activity"/>
    <property type="evidence" value="ECO:0007669"/>
    <property type="project" value="UniProtKB-EC"/>
</dbReference>
<proteinExistence type="inferred from homology"/>
<dbReference type="Gene3D" id="3.60.40.10">
    <property type="entry name" value="PPM-type phosphatase domain"/>
    <property type="match status" value="1"/>
</dbReference>
<comment type="cofactor">
    <cofactor evidence="1">
        <name>Mn(2+)</name>
        <dbReference type="ChEBI" id="CHEBI:29035"/>
    </cofactor>
</comment>
<dbReference type="STRING" id="50990.A0A4Y7Q4S3"/>
<evidence type="ECO:0000313" key="13">
    <source>
        <dbReference type="EMBL" id="TDL22208.1"/>
    </source>
</evidence>
<gene>
    <name evidence="13" type="ORF">BD410DRAFT_788937</name>
</gene>
<comment type="cofactor">
    <cofactor evidence="2">
        <name>Mg(2+)</name>
        <dbReference type="ChEBI" id="CHEBI:18420"/>
    </cofactor>
</comment>
<feature type="compositionally biased region" description="Acidic residues" evidence="11">
    <location>
        <begin position="469"/>
        <end position="480"/>
    </location>
</feature>
<dbReference type="FunFam" id="3.60.40.10:FF:000016">
    <property type="entry name" value="Protein phosphatase 2C"/>
    <property type="match status" value="1"/>
</dbReference>
<organism evidence="13 14">
    <name type="scientific">Rickenella mellea</name>
    <dbReference type="NCBI Taxonomy" id="50990"/>
    <lineage>
        <taxon>Eukaryota</taxon>
        <taxon>Fungi</taxon>
        <taxon>Dikarya</taxon>
        <taxon>Basidiomycota</taxon>
        <taxon>Agaricomycotina</taxon>
        <taxon>Agaricomycetes</taxon>
        <taxon>Hymenochaetales</taxon>
        <taxon>Rickenellaceae</taxon>
        <taxon>Rickenella</taxon>
    </lineage>
</organism>
<reference evidence="13 14" key="1">
    <citation type="submission" date="2018-06" db="EMBL/GenBank/DDBJ databases">
        <title>A transcriptomic atlas of mushroom development highlights an independent origin of complex multicellularity.</title>
        <authorList>
            <consortium name="DOE Joint Genome Institute"/>
            <person name="Krizsan K."/>
            <person name="Almasi E."/>
            <person name="Merenyi Z."/>
            <person name="Sahu N."/>
            <person name="Viragh M."/>
            <person name="Koszo T."/>
            <person name="Mondo S."/>
            <person name="Kiss B."/>
            <person name="Balint B."/>
            <person name="Kues U."/>
            <person name="Barry K."/>
            <person name="Hegedus J.C."/>
            <person name="Henrissat B."/>
            <person name="Johnson J."/>
            <person name="Lipzen A."/>
            <person name="Ohm R."/>
            <person name="Nagy I."/>
            <person name="Pangilinan J."/>
            <person name="Yan J."/>
            <person name="Xiong Y."/>
            <person name="Grigoriev I.V."/>
            <person name="Hibbett D.S."/>
            <person name="Nagy L.G."/>
        </authorList>
    </citation>
    <scope>NUCLEOTIDE SEQUENCE [LARGE SCALE GENOMIC DNA]</scope>
    <source>
        <strain evidence="13 14">SZMC22713</strain>
    </source>
</reference>
<dbReference type="InterPro" id="IPR015655">
    <property type="entry name" value="PP2C"/>
</dbReference>
<feature type="region of interest" description="Disordered" evidence="11">
    <location>
        <begin position="354"/>
        <end position="376"/>
    </location>
</feature>
<accession>A0A4Y7Q4S3</accession>
<evidence type="ECO:0000256" key="7">
    <source>
        <dbReference type="ARBA" id="ARBA00022912"/>
    </source>
</evidence>
<feature type="compositionally biased region" description="Basic and acidic residues" evidence="11">
    <location>
        <begin position="354"/>
        <end position="368"/>
    </location>
</feature>
<dbReference type="PANTHER" id="PTHR13832">
    <property type="entry name" value="PROTEIN PHOSPHATASE 2C"/>
    <property type="match status" value="1"/>
</dbReference>
<protein>
    <recommendedName>
        <fullName evidence="4">protein-serine/threonine phosphatase</fullName>
        <ecNumber evidence="4">3.1.3.16</ecNumber>
    </recommendedName>
</protein>
<dbReference type="GO" id="GO:0046872">
    <property type="term" value="F:metal ion binding"/>
    <property type="evidence" value="ECO:0007669"/>
    <property type="project" value="UniProtKB-KW"/>
</dbReference>
<dbReference type="Proteomes" id="UP000294933">
    <property type="component" value="Unassembled WGS sequence"/>
</dbReference>
<evidence type="ECO:0000256" key="11">
    <source>
        <dbReference type="SAM" id="MobiDB-lite"/>
    </source>
</evidence>
<keyword evidence="5" id="KW-0479">Metal-binding</keyword>
<dbReference type="InterPro" id="IPR001932">
    <property type="entry name" value="PPM-type_phosphatase-like_dom"/>
</dbReference>
<evidence type="ECO:0000256" key="4">
    <source>
        <dbReference type="ARBA" id="ARBA00013081"/>
    </source>
</evidence>
<keyword evidence="6 10" id="KW-0378">Hydrolase</keyword>
<dbReference type="InterPro" id="IPR036457">
    <property type="entry name" value="PPM-type-like_dom_sf"/>
</dbReference>
<evidence type="ECO:0000256" key="9">
    <source>
        <dbReference type="ARBA" id="ARBA00048832"/>
    </source>
</evidence>
<sequence>MGQTLSSPATAKSSESAGDARYHYGVSEMQGWRVTMEDAHTTILHLDDQKSLEESNTFFAVYDGHGGGSVAKYAGEHVHKRLVSEEAYQQGDWQTALKKAFLGTDEDIRADPSYFRDPSGCTAVSALITSDKKIFVANAGDSRSVLSVAGEVKPLSYDHKPHNEIETNRIKNAGGYIEYGRVNGNLALSRAIGDFEFKKNFSLGPEQQIITSDPDVIEHQITQDDEFIVLACDGIWDCLSSQQVVDIVRLQVSERKELTEICEFLCDHCLAPDTTSGAGVGCDNMTVLIVAILNGRTKEEWYDWVAERVEKKVGRETPSAVPELYPASRLSAFRVRQKAYEERLAARERYEKAREKQREEEAREREAQEADGTSTWSSANAFGLRSVLGGGGISYTPGGGIVNDSGTSMLFTDDSDDSSDEPDSETPDGKSTTSFLSSIGGPGSSDVTKSLKAQLDELMEDVPKKGVDEDGDADMSEPDDDVKLTDPHPAESPVPPNPQGEAPPHPKPVVNGDTPELEQLKSEPGGDAPSASVKAEGLLDKSEDPVKM</sequence>
<dbReference type="EMBL" id="ML170176">
    <property type="protein sequence ID" value="TDL22208.1"/>
    <property type="molecule type" value="Genomic_DNA"/>
</dbReference>
<keyword evidence="14" id="KW-1185">Reference proteome</keyword>
<dbReference type="EC" id="3.1.3.16" evidence="4"/>
<dbReference type="VEuPathDB" id="FungiDB:BD410DRAFT_788937"/>
<evidence type="ECO:0000256" key="5">
    <source>
        <dbReference type="ARBA" id="ARBA00022723"/>
    </source>
</evidence>
<comment type="similarity">
    <text evidence="3 10">Belongs to the PP2C family.</text>
</comment>
<dbReference type="Pfam" id="PF00481">
    <property type="entry name" value="PP2C"/>
    <property type="match status" value="1"/>
</dbReference>
<evidence type="ECO:0000313" key="14">
    <source>
        <dbReference type="Proteomes" id="UP000294933"/>
    </source>
</evidence>
<dbReference type="PROSITE" id="PS51746">
    <property type="entry name" value="PPM_2"/>
    <property type="match status" value="1"/>
</dbReference>
<feature type="compositionally biased region" description="Basic and acidic residues" evidence="11">
    <location>
        <begin position="537"/>
        <end position="548"/>
    </location>
</feature>
<dbReference type="CDD" id="cd00143">
    <property type="entry name" value="PP2Cc"/>
    <property type="match status" value="1"/>
</dbReference>
<evidence type="ECO:0000256" key="2">
    <source>
        <dbReference type="ARBA" id="ARBA00001946"/>
    </source>
</evidence>